<evidence type="ECO:0000313" key="3">
    <source>
        <dbReference type="Proteomes" id="UP000026962"/>
    </source>
</evidence>
<reference evidence="2" key="2">
    <citation type="submission" date="2018-05" db="EMBL/GenBank/DDBJ databases">
        <title>OpunRS2 (Oryza punctata Reference Sequence Version 2).</title>
        <authorList>
            <person name="Zhang J."/>
            <person name="Kudrna D."/>
            <person name="Lee S."/>
            <person name="Talag J."/>
            <person name="Welchert J."/>
            <person name="Wing R.A."/>
        </authorList>
    </citation>
    <scope>NUCLEOTIDE SEQUENCE [LARGE SCALE GENOMIC DNA]</scope>
</reference>
<evidence type="ECO:0000313" key="2">
    <source>
        <dbReference type="EnsemblPlants" id="OPUNC02G06860.1"/>
    </source>
</evidence>
<dbReference type="Proteomes" id="UP000026962">
    <property type="component" value="Chromosome 2"/>
</dbReference>
<keyword evidence="3" id="KW-1185">Reference proteome</keyword>
<evidence type="ECO:0000256" key="1">
    <source>
        <dbReference type="SAM" id="MobiDB-lite"/>
    </source>
</evidence>
<feature type="region of interest" description="Disordered" evidence="1">
    <location>
        <begin position="108"/>
        <end position="131"/>
    </location>
</feature>
<sequence>MGILVPVSAVVVRAMDHLWAWPQLCYRLGRRLGYNAVGRGGRGRGIGGGGPKNNCKVGNEQNLFVPISFAHDLLGSSPKGGRHHRKGHGTTVRTARQLVSIWHVELGPLSHGGERDGGMEPTREAEKLEED</sequence>
<dbReference type="HOGENOM" id="CLU_1930930_0_0_1"/>
<reference evidence="2" key="1">
    <citation type="submission" date="2015-04" db="UniProtKB">
        <authorList>
            <consortium name="EnsemblPlants"/>
        </authorList>
    </citation>
    <scope>IDENTIFICATION</scope>
</reference>
<accession>A0A0E0JWZ5</accession>
<protein>
    <submittedName>
        <fullName evidence="2">Uncharacterized protein</fullName>
    </submittedName>
</protein>
<dbReference type="EnsemblPlants" id="OPUNC02G06860.1">
    <property type="protein sequence ID" value="OPUNC02G06860.1"/>
    <property type="gene ID" value="OPUNC02G06860"/>
</dbReference>
<dbReference type="AlphaFoldDB" id="A0A0E0JWZ5"/>
<name>A0A0E0JWZ5_ORYPU</name>
<organism evidence="2">
    <name type="scientific">Oryza punctata</name>
    <name type="common">Red rice</name>
    <dbReference type="NCBI Taxonomy" id="4537"/>
    <lineage>
        <taxon>Eukaryota</taxon>
        <taxon>Viridiplantae</taxon>
        <taxon>Streptophyta</taxon>
        <taxon>Embryophyta</taxon>
        <taxon>Tracheophyta</taxon>
        <taxon>Spermatophyta</taxon>
        <taxon>Magnoliopsida</taxon>
        <taxon>Liliopsida</taxon>
        <taxon>Poales</taxon>
        <taxon>Poaceae</taxon>
        <taxon>BOP clade</taxon>
        <taxon>Oryzoideae</taxon>
        <taxon>Oryzeae</taxon>
        <taxon>Oryzinae</taxon>
        <taxon>Oryza</taxon>
    </lineage>
</organism>
<feature type="compositionally biased region" description="Basic and acidic residues" evidence="1">
    <location>
        <begin position="112"/>
        <end position="131"/>
    </location>
</feature>
<dbReference type="Gramene" id="OPUNC02G06860.1">
    <property type="protein sequence ID" value="OPUNC02G06860.1"/>
    <property type="gene ID" value="OPUNC02G06860"/>
</dbReference>
<proteinExistence type="predicted"/>